<dbReference type="Gene3D" id="1.10.530.10">
    <property type="match status" value="1"/>
</dbReference>
<dbReference type="InterPro" id="IPR023346">
    <property type="entry name" value="Lysozyme-like_dom_sf"/>
</dbReference>
<dbReference type="STRING" id="1931241.BVH74_18510"/>
<organism evidence="1 2">
    <name type="scientific">Halopseudomonas phragmitis</name>
    <dbReference type="NCBI Taxonomy" id="1931241"/>
    <lineage>
        <taxon>Bacteria</taxon>
        <taxon>Pseudomonadati</taxon>
        <taxon>Pseudomonadota</taxon>
        <taxon>Gammaproteobacteria</taxon>
        <taxon>Pseudomonadales</taxon>
        <taxon>Pseudomonadaceae</taxon>
        <taxon>Halopseudomonas</taxon>
    </lineage>
</organism>
<dbReference type="SUPFAM" id="SSF53955">
    <property type="entry name" value="Lysozyme-like"/>
    <property type="match status" value="1"/>
</dbReference>
<accession>A0A1V0BAR5</accession>
<reference evidence="1 2" key="1">
    <citation type="submission" date="2017-03" db="EMBL/GenBank/DDBJ databases">
        <title>Complete genome sequence of the novel DNRA strain Pseudomonas sp. S-6-2 isolated from Chinese polluted river sediment. Journal of Biotechnology.</title>
        <authorList>
            <person name="Li J."/>
            <person name="Xiang F."/>
            <person name="Wang L."/>
            <person name="Xi L."/>
            <person name="Liu J."/>
        </authorList>
    </citation>
    <scope>NUCLEOTIDE SEQUENCE [LARGE SCALE GENOMIC DNA]</scope>
    <source>
        <strain evidence="1 2">S-6-2</strain>
    </source>
</reference>
<dbReference type="KEGG" id="ppha:BVH74_18510"/>
<evidence type="ECO:0000313" key="1">
    <source>
        <dbReference type="EMBL" id="AQZ96894.1"/>
    </source>
</evidence>
<gene>
    <name evidence="1" type="ORF">BVH74_18510</name>
</gene>
<dbReference type="AlphaFoldDB" id="A0A1V0BAR5"/>
<proteinExistence type="predicted"/>
<keyword evidence="2" id="KW-1185">Reference proteome</keyword>
<evidence type="ECO:0000313" key="2">
    <source>
        <dbReference type="Proteomes" id="UP000243488"/>
    </source>
</evidence>
<sequence>MAWSAKVSQAFCDRVIWIAASLGMPADGADWLMACIAWETGETFSPSVRNGAGSGATGLIQFMPATARGLGTTTDELARMTPEQQLDYVYRYFLPYRGRLKSLADTYMAILWPAGIGRALDWALWDSTSRPTTYRQNAGLDINRDGVITKAEAAAKVQAKLDRGLQPQFRRAAA</sequence>
<name>A0A1V0BAR5_9GAMM</name>
<dbReference type="EMBL" id="CP020100">
    <property type="protein sequence ID" value="AQZ96894.1"/>
    <property type="molecule type" value="Genomic_DNA"/>
</dbReference>
<protein>
    <submittedName>
        <fullName evidence="1">Lytic transglycosylase</fullName>
    </submittedName>
</protein>
<dbReference type="Proteomes" id="UP000243488">
    <property type="component" value="Chromosome"/>
</dbReference>